<proteinExistence type="predicted"/>
<keyword evidence="5" id="KW-1185">Reference proteome</keyword>
<sequence>MGVFVLVLSLINLSQYKTRLKEASSYFQDAALMEIPSDAVFVTYANQVKPHGIRLLSKSSLEASLRQNAEARTIVREGNHDNSGIMVAMRLAEDLPPREKLIKEALEKLIRRGLNIQQIISMERIAFFTILLQPDNFPLLNQMFEIDSPVADIANLIFCLMLQGGYPPFSLANFAMIMFQKQTAIVEENRQKLLQKDGSPLSENQIICPYTRETINVDFSQKNQKYAPDFIAVFIALSKLAKADEPSIDNFLDSQPRNYLANANQKLLDYLRKPAKFGFSKEQHQFLQEIGTAEAAKQLRFHEKLEPAYKDLWVEDDTVEGNVLRLLIDYSKKNWCLPSLGLFFTGHWNRHHHSIVNEAIESLQQGDRTLKQILDNLEKKAKTHPNFNAEGSLMCRLDYIRAKTDNLKEIPKFVNPGSRLGTNPIYLPDFV</sequence>
<dbReference type="KEGG" id="tmc:LMI_2229"/>
<dbReference type="Pfam" id="PF18493">
    <property type="entry name" value="DUF5617"/>
    <property type="match status" value="1"/>
</dbReference>
<dbReference type="EMBL" id="LN614830">
    <property type="protein sequence ID" value="CEG61501.1"/>
    <property type="molecule type" value="Genomic_DNA"/>
</dbReference>
<name>A0A098GJ27_LEGMI</name>
<dbReference type="RefSeq" id="WP_045099729.1">
    <property type="nucleotide sequence ID" value="NZ_JABTVM010000007.1"/>
</dbReference>
<dbReference type="PATRIC" id="fig|451.8.peg.3055"/>
<evidence type="ECO:0000313" key="4">
    <source>
        <dbReference type="Proteomes" id="UP000032414"/>
    </source>
</evidence>
<evidence type="ECO:0000313" key="3">
    <source>
        <dbReference type="EMBL" id="SCY44420.1"/>
    </source>
</evidence>
<dbReference type="InterPro" id="IPR041234">
    <property type="entry name" value="RavJ-like_C"/>
</dbReference>
<reference evidence="3 5" key="3">
    <citation type="submission" date="2016-10" db="EMBL/GenBank/DDBJ databases">
        <authorList>
            <person name="Varghese N."/>
            <person name="Submissions S."/>
        </authorList>
    </citation>
    <scope>NUCLEOTIDE SEQUENCE [LARGE SCALE GENOMIC DNA]</scope>
    <source>
        <strain evidence="3 5">ATCC 33218</strain>
    </source>
</reference>
<dbReference type="EMBL" id="FMVN01000008">
    <property type="protein sequence ID" value="SCY44420.1"/>
    <property type="molecule type" value="Genomic_DNA"/>
</dbReference>
<evidence type="ECO:0000313" key="5">
    <source>
        <dbReference type="Proteomes" id="UP000182998"/>
    </source>
</evidence>
<organism evidence="2 4">
    <name type="scientific">Legionella micdadei</name>
    <name type="common">Tatlockia micdadei</name>
    <dbReference type="NCBI Taxonomy" id="451"/>
    <lineage>
        <taxon>Bacteria</taxon>
        <taxon>Pseudomonadati</taxon>
        <taxon>Pseudomonadota</taxon>
        <taxon>Gammaproteobacteria</taxon>
        <taxon>Legionellales</taxon>
        <taxon>Legionellaceae</taxon>
        <taxon>Legionella</taxon>
    </lineage>
</organism>
<gene>
    <name evidence="2" type="ORF">LMI_2229</name>
    <name evidence="3" type="ORF">SAMN02982997_01708</name>
</gene>
<dbReference type="HOGENOM" id="CLU_665322_0_0_6"/>
<reference evidence="4" key="1">
    <citation type="submission" date="2014-09" db="EMBL/GenBank/DDBJ databases">
        <authorList>
            <person name="Gomez-Valero L."/>
        </authorList>
    </citation>
    <scope>NUCLEOTIDE SEQUENCE [LARGE SCALE GENOMIC DNA]</scope>
    <source>
        <strain evidence="4">ATCC33218</strain>
    </source>
</reference>
<dbReference type="Proteomes" id="UP000182998">
    <property type="component" value="Unassembled WGS sequence"/>
</dbReference>
<evidence type="ECO:0000313" key="2">
    <source>
        <dbReference type="EMBL" id="CEG61501.1"/>
    </source>
</evidence>
<evidence type="ECO:0000259" key="1">
    <source>
        <dbReference type="Pfam" id="PF18493"/>
    </source>
</evidence>
<dbReference type="Proteomes" id="UP000032414">
    <property type="component" value="Chromosome I"/>
</dbReference>
<protein>
    <recommendedName>
        <fullName evidence="1">RavJ-like C-terminal domain-containing protein</fullName>
    </recommendedName>
</protein>
<feature type="domain" description="RavJ-like C-terminal" evidence="1">
    <location>
        <begin position="308"/>
        <end position="400"/>
    </location>
</feature>
<dbReference type="AlphaFoldDB" id="A0A098GJ27"/>
<accession>A0A098GJ27</accession>
<reference evidence="2" key="2">
    <citation type="submission" date="2014-09" db="EMBL/GenBank/DDBJ databases">
        <authorList>
            <person name="GOMEZ-VALERO Laura"/>
        </authorList>
    </citation>
    <scope>NUCLEOTIDE SEQUENCE</scope>
    <source>
        <strain evidence="2">ATCC33218</strain>
    </source>
</reference>